<keyword evidence="3" id="KW-0813">Transport</keyword>
<proteinExistence type="inferred from homology"/>
<dbReference type="AlphaFoldDB" id="A0A643FEB7"/>
<dbReference type="PANTHER" id="PTHR30469">
    <property type="entry name" value="MULTIDRUG RESISTANCE PROTEIN MDTA"/>
    <property type="match status" value="1"/>
</dbReference>
<feature type="domain" description="Multidrug resistance protein MdtA-like barrel-sandwich hybrid" evidence="5">
    <location>
        <begin position="64"/>
        <end position="197"/>
    </location>
</feature>
<dbReference type="OrthoDB" id="9806939at2"/>
<dbReference type="PROSITE" id="PS51257">
    <property type="entry name" value="PROKAR_LIPOPROTEIN"/>
    <property type="match status" value="1"/>
</dbReference>
<dbReference type="GO" id="GO:0015562">
    <property type="term" value="F:efflux transmembrane transporter activity"/>
    <property type="evidence" value="ECO:0007669"/>
    <property type="project" value="TreeGrafter"/>
</dbReference>
<evidence type="ECO:0000256" key="2">
    <source>
        <dbReference type="ARBA" id="ARBA00009477"/>
    </source>
</evidence>
<dbReference type="InterPro" id="IPR058625">
    <property type="entry name" value="MdtA-like_BSH"/>
</dbReference>
<evidence type="ECO:0000256" key="1">
    <source>
        <dbReference type="ARBA" id="ARBA00004196"/>
    </source>
</evidence>
<accession>A0A643FEB7</accession>
<dbReference type="RefSeq" id="WP_151124169.1">
    <property type="nucleotide sequence ID" value="NZ_CP088081.1"/>
</dbReference>
<comment type="similarity">
    <text evidence="2">Belongs to the membrane fusion protein (MFP) (TC 8.A.1) family.</text>
</comment>
<organism evidence="7 8">
    <name type="scientific">Ideonella dechloratans</name>
    <dbReference type="NCBI Taxonomy" id="36863"/>
    <lineage>
        <taxon>Bacteria</taxon>
        <taxon>Pseudomonadati</taxon>
        <taxon>Pseudomonadota</taxon>
        <taxon>Betaproteobacteria</taxon>
        <taxon>Burkholderiales</taxon>
        <taxon>Sphaerotilaceae</taxon>
        <taxon>Ideonella</taxon>
    </lineage>
</organism>
<evidence type="ECO:0000256" key="3">
    <source>
        <dbReference type="ARBA" id="ARBA00022448"/>
    </source>
</evidence>
<dbReference type="Gene3D" id="1.10.287.470">
    <property type="entry name" value="Helix hairpin bin"/>
    <property type="match status" value="1"/>
</dbReference>
<comment type="caution">
    <text evidence="7">The sequence shown here is derived from an EMBL/GenBank/DDBJ whole genome shotgun (WGS) entry which is preliminary data.</text>
</comment>
<keyword evidence="4" id="KW-0732">Signal</keyword>
<feature type="domain" description="Multidrug resistance protein MdtA-like C-terminal permuted SH3" evidence="6">
    <location>
        <begin position="290"/>
        <end position="347"/>
    </location>
</feature>
<dbReference type="NCBIfam" id="TIGR01730">
    <property type="entry name" value="RND_mfp"/>
    <property type="match status" value="1"/>
</dbReference>
<dbReference type="GO" id="GO:1990281">
    <property type="term" value="C:efflux pump complex"/>
    <property type="evidence" value="ECO:0007669"/>
    <property type="project" value="TreeGrafter"/>
</dbReference>
<comment type="subcellular location">
    <subcellularLocation>
        <location evidence="1">Cell envelope</location>
    </subcellularLocation>
</comment>
<dbReference type="Pfam" id="PF25967">
    <property type="entry name" value="RND-MFP_C"/>
    <property type="match status" value="1"/>
</dbReference>
<dbReference type="InterPro" id="IPR058627">
    <property type="entry name" value="MdtA-like_C"/>
</dbReference>
<evidence type="ECO:0000259" key="6">
    <source>
        <dbReference type="Pfam" id="PF25967"/>
    </source>
</evidence>
<dbReference type="InterPro" id="IPR006143">
    <property type="entry name" value="RND_pump_MFP"/>
</dbReference>
<evidence type="ECO:0000256" key="4">
    <source>
        <dbReference type="SAM" id="SignalP"/>
    </source>
</evidence>
<gene>
    <name evidence="7" type="ORF">F7Q92_10895</name>
</gene>
<dbReference type="SUPFAM" id="SSF111369">
    <property type="entry name" value="HlyD-like secretion proteins"/>
    <property type="match status" value="1"/>
</dbReference>
<dbReference type="Gene3D" id="2.40.420.20">
    <property type="match status" value="1"/>
</dbReference>
<feature type="chain" id="PRO_5024904003" evidence="4">
    <location>
        <begin position="30"/>
        <end position="370"/>
    </location>
</feature>
<evidence type="ECO:0000259" key="5">
    <source>
        <dbReference type="Pfam" id="PF25917"/>
    </source>
</evidence>
<dbReference type="Pfam" id="PF25917">
    <property type="entry name" value="BSH_RND"/>
    <property type="match status" value="1"/>
</dbReference>
<dbReference type="Gene3D" id="2.40.50.100">
    <property type="match status" value="1"/>
</dbReference>
<protein>
    <submittedName>
        <fullName evidence="7">Efflux RND transporter periplasmic adaptor subunit</fullName>
    </submittedName>
</protein>
<dbReference type="Proteomes" id="UP000430120">
    <property type="component" value="Unassembled WGS sequence"/>
</dbReference>
<sequence length="370" mass="38693">MTILSFRQGLVVTAALSAALLVACAPKPAAPEPVRAVRTLKLGQADARPEVAYAAEIRARTESDLGFRVGGKLVERLVELGQAVKPGQVLARLDAQDLQLGQASAQAAEAAARTNLDLAAANLQRFQALYAQGFIGAAELERYQTAEKSARAQWDQARAQNQVQRHQADYAVLRADTAGVITAVAAEPGQVVAAGTPVLRLAQEGPRDAVFALPETQVDAARALLGRPGAVNVTAWGSDERWPATLREVAAAADPVTRTFLAKADVGAAKLRLGRTATVSLPRAEEAGVIRLPLTALFSQNGQDAVWLLDGASLSVRVQPVKVARTEGAEVIVASGLKAGDEVVTAGTHLLAPGQVVKRFVAPPAMAASR</sequence>
<dbReference type="Gene3D" id="2.40.30.170">
    <property type="match status" value="1"/>
</dbReference>
<reference evidence="7 8" key="1">
    <citation type="submission" date="2019-09" db="EMBL/GenBank/DDBJ databases">
        <title>Draft genome sequences of 48 bacterial type strains from the CCUG.</title>
        <authorList>
            <person name="Tunovic T."/>
            <person name="Pineiro-Iglesias B."/>
            <person name="Unosson C."/>
            <person name="Inganas E."/>
            <person name="Ohlen M."/>
            <person name="Cardew S."/>
            <person name="Jensie-Markopoulos S."/>
            <person name="Salva-Serra F."/>
            <person name="Jaen-Luchoro D."/>
            <person name="Karlsson R."/>
            <person name="Svensson-Stadler L."/>
            <person name="Chun J."/>
            <person name="Moore E."/>
        </authorList>
    </citation>
    <scope>NUCLEOTIDE SEQUENCE [LARGE SCALE GENOMIC DNA]</scope>
    <source>
        <strain evidence="7 8">CCUG 30977</strain>
    </source>
</reference>
<evidence type="ECO:0000313" key="8">
    <source>
        <dbReference type="Proteomes" id="UP000430120"/>
    </source>
</evidence>
<evidence type="ECO:0000313" key="7">
    <source>
        <dbReference type="EMBL" id="KAB0582086.1"/>
    </source>
</evidence>
<name>A0A643FEB7_IDEDE</name>
<feature type="signal peptide" evidence="4">
    <location>
        <begin position="1"/>
        <end position="29"/>
    </location>
</feature>
<dbReference type="EMBL" id="VZPB01000022">
    <property type="protein sequence ID" value="KAB0582086.1"/>
    <property type="molecule type" value="Genomic_DNA"/>
</dbReference>
<dbReference type="PANTHER" id="PTHR30469:SF18">
    <property type="entry name" value="RESISTANCE-NODULATION-CELL DIVISION (RND) EFFLUX MEMBRANE FUSION PROTEIN-RELATED"/>
    <property type="match status" value="1"/>
</dbReference>
<keyword evidence="8" id="KW-1185">Reference proteome</keyword>